<dbReference type="KEGG" id="ssm:Spirs_2234"/>
<feature type="site" description="Transition state stabilizer" evidence="9">
    <location>
        <position position="29"/>
    </location>
</feature>
<dbReference type="PRINTS" id="PR00474">
    <property type="entry name" value="GLU5KINASE"/>
</dbReference>
<evidence type="ECO:0000256" key="9">
    <source>
        <dbReference type="HAMAP-Rule" id="MF_00082"/>
    </source>
</evidence>
<evidence type="ECO:0000256" key="1">
    <source>
        <dbReference type="ARBA" id="ARBA00004828"/>
    </source>
</evidence>
<comment type="similarity">
    <text evidence="9">Belongs to the acetylglutamate kinase family. ArgB subfamily.</text>
</comment>
<dbReference type="RefSeq" id="WP_013254813.1">
    <property type="nucleotide sequence ID" value="NC_014364.1"/>
</dbReference>
<evidence type="ECO:0000256" key="5">
    <source>
        <dbReference type="ARBA" id="ARBA00022741"/>
    </source>
</evidence>
<dbReference type="PIRSF" id="PIRSF000728">
    <property type="entry name" value="NAGK"/>
    <property type="match status" value="1"/>
</dbReference>
<feature type="binding site" evidence="9">
    <location>
        <begin position="64"/>
        <end position="65"/>
    </location>
    <ligand>
        <name>substrate</name>
    </ligand>
</feature>
<dbReference type="STRING" id="573413.Spirs_2234"/>
<name>E1R723_SEDSS</name>
<keyword evidence="4 9" id="KW-0808">Transferase</keyword>
<dbReference type="FunFam" id="3.40.1160.10:FF:000004">
    <property type="entry name" value="Acetylglutamate kinase"/>
    <property type="match status" value="1"/>
</dbReference>
<dbReference type="Pfam" id="PF00696">
    <property type="entry name" value="AA_kinase"/>
    <property type="match status" value="1"/>
</dbReference>
<gene>
    <name evidence="9" type="primary">argB</name>
    <name evidence="11" type="ordered locus">Spirs_2234</name>
</gene>
<feature type="binding site" evidence="9">
    <location>
        <position position="86"/>
    </location>
    <ligand>
        <name>substrate</name>
    </ligand>
</feature>
<keyword evidence="2 9" id="KW-0055">Arginine biosynthesis</keyword>
<organism evidence="11 12">
    <name type="scientific">Sediminispirochaeta smaragdinae (strain DSM 11293 / JCM 15392 / SEBR 4228)</name>
    <name type="common">Spirochaeta smaragdinae</name>
    <dbReference type="NCBI Taxonomy" id="573413"/>
    <lineage>
        <taxon>Bacteria</taxon>
        <taxon>Pseudomonadati</taxon>
        <taxon>Spirochaetota</taxon>
        <taxon>Spirochaetia</taxon>
        <taxon>Spirochaetales</taxon>
        <taxon>Spirochaetaceae</taxon>
        <taxon>Sediminispirochaeta</taxon>
    </lineage>
</organism>
<reference evidence="11 12" key="1">
    <citation type="journal article" date="2010" name="Stand. Genomic Sci.">
        <title>Complete genome sequence of Spirochaeta smaragdinae type strain (SEBR 4228).</title>
        <authorList>
            <person name="Mavromatis K."/>
            <person name="Yasawong M."/>
            <person name="Chertkov O."/>
            <person name="Lapidus A."/>
            <person name="Lucas S."/>
            <person name="Nolan M."/>
            <person name="Del Rio T.G."/>
            <person name="Tice H."/>
            <person name="Cheng J.F."/>
            <person name="Pitluck S."/>
            <person name="Liolios K."/>
            <person name="Ivanova N."/>
            <person name="Tapia R."/>
            <person name="Han C."/>
            <person name="Bruce D."/>
            <person name="Goodwin L."/>
            <person name="Pati A."/>
            <person name="Chen A."/>
            <person name="Palaniappan K."/>
            <person name="Land M."/>
            <person name="Hauser L."/>
            <person name="Chang Y.J."/>
            <person name="Jeffries C.D."/>
            <person name="Detter J.C."/>
            <person name="Rohde M."/>
            <person name="Brambilla E."/>
            <person name="Spring S."/>
            <person name="Goker M."/>
            <person name="Sikorski J."/>
            <person name="Woyke T."/>
            <person name="Bristow J."/>
            <person name="Eisen J.A."/>
            <person name="Markowitz V."/>
            <person name="Hugenholtz P."/>
            <person name="Klenk H.P."/>
            <person name="Kyrpides N.C."/>
        </authorList>
    </citation>
    <scope>NUCLEOTIDE SEQUENCE [LARGE SCALE GENOMIC DNA]</scope>
    <source>
        <strain evidence="12">DSM 11293 / JCM 15392 / SEBR 4228</strain>
    </source>
</reference>
<dbReference type="HOGENOM" id="CLU_053680_0_0_12"/>
<dbReference type="GO" id="GO:0003991">
    <property type="term" value="F:acetylglutamate kinase activity"/>
    <property type="evidence" value="ECO:0007669"/>
    <property type="project" value="UniProtKB-UniRule"/>
</dbReference>
<dbReference type="SUPFAM" id="SSF53633">
    <property type="entry name" value="Carbamate kinase-like"/>
    <property type="match status" value="1"/>
</dbReference>
<keyword evidence="3 9" id="KW-0028">Amino-acid biosynthesis</keyword>
<keyword evidence="6 9" id="KW-0418">Kinase</keyword>
<dbReference type="InterPro" id="IPR036393">
    <property type="entry name" value="AceGlu_kinase-like_sf"/>
</dbReference>
<comment type="function">
    <text evidence="9">Catalyzes the ATP-dependent phosphorylation of N-acetyl-L-glutamate.</text>
</comment>
<evidence type="ECO:0000313" key="12">
    <source>
        <dbReference type="Proteomes" id="UP000002318"/>
    </source>
</evidence>
<dbReference type="EC" id="2.7.2.8" evidence="9"/>
<dbReference type="CDD" id="cd04250">
    <property type="entry name" value="AAK_NAGK-C"/>
    <property type="match status" value="1"/>
</dbReference>
<keyword evidence="7 9" id="KW-0067">ATP-binding</keyword>
<evidence type="ECO:0000256" key="2">
    <source>
        <dbReference type="ARBA" id="ARBA00022571"/>
    </source>
</evidence>
<feature type="domain" description="Aspartate/glutamate/uridylate kinase" evidence="10">
    <location>
        <begin position="24"/>
        <end position="263"/>
    </location>
</feature>
<dbReference type="InterPro" id="IPR037528">
    <property type="entry name" value="ArgB"/>
</dbReference>
<dbReference type="AlphaFoldDB" id="E1R723"/>
<dbReference type="InterPro" id="IPR001048">
    <property type="entry name" value="Asp/Glu/Uridylate_kinase"/>
</dbReference>
<evidence type="ECO:0000256" key="4">
    <source>
        <dbReference type="ARBA" id="ARBA00022679"/>
    </source>
</evidence>
<dbReference type="GO" id="GO:0042450">
    <property type="term" value="P:L-arginine biosynthetic process via ornithine"/>
    <property type="evidence" value="ECO:0007669"/>
    <property type="project" value="UniProtKB-UniRule"/>
</dbReference>
<evidence type="ECO:0000256" key="3">
    <source>
        <dbReference type="ARBA" id="ARBA00022605"/>
    </source>
</evidence>
<dbReference type="OrthoDB" id="9803155at2"/>
<evidence type="ECO:0000313" key="11">
    <source>
        <dbReference type="EMBL" id="ADK81350.1"/>
    </source>
</evidence>
<dbReference type="InterPro" id="IPR004662">
    <property type="entry name" value="AcgluKinase_fam"/>
</dbReference>
<evidence type="ECO:0000259" key="10">
    <source>
        <dbReference type="Pfam" id="PF00696"/>
    </source>
</evidence>
<dbReference type="UniPathway" id="UPA00068">
    <property type="reaction ID" value="UER00107"/>
</dbReference>
<comment type="catalytic activity">
    <reaction evidence="8 9">
        <text>N-acetyl-L-glutamate + ATP = N-acetyl-L-glutamyl 5-phosphate + ADP</text>
        <dbReference type="Rhea" id="RHEA:14629"/>
        <dbReference type="ChEBI" id="CHEBI:30616"/>
        <dbReference type="ChEBI" id="CHEBI:44337"/>
        <dbReference type="ChEBI" id="CHEBI:57936"/>
        <dbReference type="ChEBI" id="CHEBI:456216"/>
        <dbReference type="EC" id="2.7.2.8"/>
    </reaction>
</comment>
<dbReference type="GO" id="GO:0005737">
    <property type="term" value="C:cytoplasm"/>
    <property type="evidence" value="ECO:0007669"/>
    <property type="project" value="UniProtKB-SubCell"/>
</dbReference>
<keyword evidence="12" id="KW-1185">Reference proteome</keyword>
<dbReference type="GO" id="GO:0005524">
    <property type="term" value="F:ATP binding"/>
    <property type="evidence" value="ECO:0007669"/>
    <property type="project" value="UniProtKB-UniRule"/>
</dbReference>
<dbReference type="InterPro" id="IPR041727">
    <property type="entry name" value="NAGK-C"/>
</dbReference>
<proteinExistence type="inferred from homology"/>
<evidence type="ECO:0000256" key="6">
    <source>
        <dbReference type="ARBA" id="ARBA00022777"/>
    </source>
</evidence>
<keyword evidence="9" id="KW-0963">Cytoplasm</keyword>
<protein>
    <recommendedName>
        <fullName evidence="9">Acetylglutamate kinase</fullName>
        <ecNumber evidence="9">2.7.2.8</ecNumber>
    </recommendedName>
    <alternativeName>
        <fullName evidence="9">N-acetyl-L-glutamate 5-phosphotransferase</fullName>
    </alternativeName>
    <alternativeName>
        <fullName evidence="9">NAG kinase</fullName>
        <shortName evidence="9">NAGK</shortName>
    </alternativeName>
</protein>
<dbReference type="eggNOG" id="COG0548">
    <property type="taxonomic scope" value="Bacteria"/>
</dbReference>
<dbReference type="EMBL" id="CP002116">
    <property type="protein sequence ID" value="ADK81350.1"/>
    <property type="molecule type" value="Genomic_DNA"/>
</dbReference>
<feature type="binding site" evidence="9">
    <location>
        <position position="181"/>
    </location>
    <ligand>
        <name>substrate</name>
    </ligand>
</feature>
<comment type="pathway">
    <text evidence="1 9">Amino-acid biosynthesis; L-arginine biosynthesis; N(2)-acetyl-L-ornithine from L-glutamate: step 2/4.</text>
</comment>
<dbReference type="PANTHER" id="PTHR23342">
    <property type="entry name" value="N-ACETYLGLUTAMATE SYNTHASE"/>
    <property type="match status" value="1"/>
</dbReference>
<dbReference type="InterPro" id="IPR001057">
    <property type="entry name" value="Glu/AcGlu_kinase"/>
</dbReference>
<dbReference type="NCBIfam" id="TIGR00761">
    <property type="entry name" value="argB"/>
    <property type="match status" value="1"/>
</dbReference>
<dbReference type="Proteomes" id="UP000002318">
    <property type="component" value="Chromosome"/>
</dbReference>
<keyword evidence="5 9" id="KW-0547">Nucleotide-binding</keyword>
<feature type="site" description="Transition state stabilizer" evidence="9">
    <location>
        <position position="244"/>
    </location>
</feature>
<dbReference type="PANTHER" id="PTHR23342:SF0">
    <property type="entry name" value="N-ACETYLGLUTAMATE SYNTHASE, MITOCHONDRIAL"/>
    <property type="match status" value="1"/>
</dbReference>
<dbReference type="Gene3D" id="3.40.1160.10">
    <property type="entry name" value="Acetylglutamate kinase-like"/>
    <property type="match status" value="1"/>
</dbReference>
<evidence type="ECO:0000256" key="7">
    <source>
        <dbReference type="ARBA" id="ARBA00022840"/>
    </source>
</evidence>
<sequence>MQAYINKAETLIEAAPYIRKFSGKTVVIKYGGAAMTDPLLEQMVMDDIALLSVLGVKPVIVHGGGPAINAMLKRLSIEPSFENGLRITDPQTMEITEMVLSGSVNKKIVQMLSDRSIRSVGLSGKDGGLFEAKLHRPDGKDIGSVGEIVACNTEVVTALMQNGFLPVISPVSAGDEGDSLNINADIAAVKVAAALHATKLIFLSDVPGVLREIGNPTSLISTIKIDEVPEMVADSVITGGMIPKITCAAEAVQKGVESVHILDGKSKHALLLEIFTDKGVGTVLW</sequence>
<accession>E1R723</accession>
<comment type="subcellular location">
    <subcellularLocation>
        <location evidence="9">Cytoplasm</location>
    </subcellularLocation>
</comment>
<evidence type="ECO:0000256" key="8">
    <source>
        <dbReference type="ARBA" id="ARBA00048141"/>
    </source>
</evidence>
<dbReference type="HAMAP" id="MF_00082">
    <property type="entry name" value="ArgB"/>
    <property type="match status" value="1"/>
</dbReference>